<dbReference type="EMBL" id="DVGC01000050">
    <property type="protein sequence ID" value="HIR06080.1"/>
    <property type="molecule type" value="Genomic_DNA"/>
</dbReference>
<dbReference type="Proteomes" id="UP000824250">
    <property type="component" value="Unassembled WGS sequence"/>
</dbReference>
<evidence type="ECO:0000256" key="3">
    <source>
        <dbReference type="ARBA" id="ARBA00023163"/>
    </source>
</evidence>
<dbReference type="PROSITE" id="PS01124">
    <property type="entry name" value="HTH_ARAC_FAMILY_2"/>
    <property type="match status" value="1"/>
</dbReference>
<dbReference type="GO" id="GO:0043565">
    <property type="term" value="F:sequence-specific DNA binding"/>
    <property type="evidence" value="ECO:0007669"/>
    <property type="project" value="InterPro"/>
</dbReference>
<dbReference type="SUPFAM" id="SSF51182">
    <property type="entry name" value="RmlC-like cupins"/>
    <property type="match status" value="1"/>
</dbReference>
<dbReference type="Gene3D" id="2.60.120.10">
    <property type="entry name" value="Jelly Rolls"/>
    <property type="match status" value="1"/>
</dbReference>
<evidence type="ECO:0000256" key="2">
    <source>
        <dbReference type="ARBA" id="ARBA00023125"/>
    </source>
</evidence>
<reference evidence="5" key="2">
    <citation type="journal article" date="2021" name="PeerJ">
        <title>Extensive microbial diversity within the chicken gut microbiome revealed by metagenomics and culture.</title>
        <authorList>
            <person name="Gilroy R."/>
            <person name="Ravi A."/>
            <person name="Getino M."/>
            <person name="Pursley I."/>
            <person name="Horton D.L."/>
            <person name="Alikhan N.F."/>
            <person name="Baker D."/>
            <person name="Gharbi K."/>
            <person name="Hall N."/>
            <person name="Watson M."/>
            <person name="Adriaenssens E.M."/>
            <person name="Foster-Nyarko E."/>
            <person name="Jarju S."/>
            <person name="Secka A."/>
            <person name="Antonio M."/>
            <person name="Oren A."/>
            <person name="Chaudhuri R.R."/>
            <person name="La Ragione R."/>
            <person name="Hildebrand F."/>
            <person name="Pallen M.J."/>
        </authorList>
    </citation>
    <scope>NUCLEOTIDE SEQUENCE</scope>
    <source>
        <strain evidence="5">CHK180-2868</strain>
    </source>
</reference>
<keyword evidence="2" id="KW-0238">DNA-binding</keyword>
<dbReference type="InterPro" id="IPR009057">
    <property type="entry name" value="Homeodomain-like_sf"/>
</dbReference>
<reference evidence="5" key="1">
    <citation type="submission" date="2020-10" db="EMBL/GenBank/DDBJ databases">
        <authorList>
            <person name="Gilroy R."/>
        </authorList>
    </citation>
    <scope>NUCLEOTIDE SEQUENCE</scope>
    <source>
        <strain evidence="5">CHK180-2868</strain>
    </source>
</reference>
<dbReference type="InterPro" id="IPR014710">
    <property type="entry name" value="RmlC-like_jellyroll"/>
</dbReference>
<dbReference type="PANTHER" id="PTHR43280">
    <property type="entry name" value="ARAC-FAMILY TRANSCRIPTIONAL REGULATOR"/>
    <property type="match status" value="1"/>
</dbReference>
<sequence>MEESYSMAISSCSGYVGAENRELISHGTPEFPAAAYHDDLKKNPVSWHWHEELEVFIVESGKAEIRAGSHSLLLTPGQGLFINGGILHSCKNAGPASCRLHSLVFHPRLCGGSPGSVFWLSYLKPLLLDPELDFLFLDPGISWQSVMIREAENAWSAMEAESSGFEFSVRESLSRLLLSCFQNRPKNRSHSTEKSRRDNERMKAMLSYIKMHLSESMTVGDIAKAASVSESECLRCFRSAIGTTPIRYLREYRLERACELLTETNLSLAEIASACGFQDMSYFSKSFRESKGTTPTGYRAGRN</sequence>
<dbReference type="InterPro" id="IPR020449">
    <property type="entry name" value="Tscrpt_reg_AraC-type_HTH"/>
</dbReference>
<dbReference type="PROSITE" id="PS00041">
    <property type="entry name" value="HTH_ARAC_FAMILY_1"/>
    <property type="match status" value="1"/>
</dbReference>
<dbReference type="InterPro" id="IPR003313">
    <property type="entry name" value="AraC-bd"/>
</dbReference>
<dbReference type="SUPFAM" id="SSF46689">
    <property type="entry name" value="Homeodomain-like"/>
    <property type="match status" value="2"/>
</dbReference>
<evidence type="ECO:0000256" key="1">
    <source>
        <dbReference type="ARBA" id="ARBA00023015"/>
    </source>
</evidence>
<name>A0A9D1A5W9_9FIRM</name>
<dbReference type="InterPro" id="IPR018062">
    <property type="entry name" value="HTH_AraC-typ_CS"/>
</dbReference>
<keyword evidence="3" id="KW-0804">Transcription</keyword>
<accession>A0A9D1A5W9</accession>
<dbReference type="PRINTS" id="PR00032">
    <property type="entry name" value="HTHARAC"/>
</dbReference>
<feature type="domain" description="HTH araC/xylS-type" evidence="4">
    <location>
        <begin position="203"/>
        <end position="301"/>
    </location>
</feature>
<proteinExistence type="predicted"/>
<comment type="caution">
    <text evidence="5">The sequence shown here is derived from an EMBL/GenBank/DDBJ whole genome shotgun (WGS) entry which is preliminary data.</text>
</comment>
<keyword evidence="1" id="KW-0805">Transcription regulation</keyword>
<dbReference type="Pfam" id="PF02311">
    <property type="entry name" value="AraC_binding"/>
    <property type="match status" value="1"/>
</dbReference>
<organism evidence="5 6">
    <name type="scientific">Candidatus Copromonas faecavium</name>
    <name type="common">nom. illeg.</name>
    <dbReference type="NCBI Taxonomy" id="2840740"/>
    <lineage>
        <taxon>Bacteria</taxon>
        <taxon>Bacillati</taxon>
        <taxon>Bacillota</taxon>
        <taxon>Clostridia</taxon>
        <taxon>Lachnospirales</taxon>
        <taxon>Lachnospiraceae</taxon>
        <taxon>Candidatus Copromonas (nom. illeg.)</taxon>
    </lineage>
</organism>
<dbReference type="PANTHER" id="PTHR43280:SF2">
    <property type="entry name" value="HTH-TYPE TRANSCRIPTIONAL REGULATOR EXSA"/>
    <property type="match status" value="1"/>
</dbReference>
<protein>
    <submittedName>
        <fullName evidence="5">Helix-turn-helix transcriptional regulator</fullName>
    </submittedName>
</protein>
<gene>
    <name evidence="5" type="ORF">IAB28_08975</name>
</gene>
<dbReference type="SMART" id="SM00342">
    <property type="entry name" value="HTH_ARAC"/>
    <property type="match status" value="1"/>
</dbReference>
<dbReference type="AlphaFoldDB" id="A0A9D1A5W9"/>
<dbReference type="InterPro" id="IPR011051">
    <property type="entry name" value="RmlC_Cupin_sf"/>
</dbReference>
<evidence type="ECO:0000313" key="5">
    <source>
        <dbReference type="EMBL" id="HIR06080.1"/>
    </source>
</evidence>
<evidence type="ECO:0000313" key="6">
    <source>
        <dbReference type="Proteomes" id="UP000824250"/>
    </source>
</evidence>
<dbReference type="InterPro" id="IPR018060">
    <property type="entry name" value="HTH_AraC"/>
</dbReference>
<dbReference type="Gene3D" id="1.10.10.60">
    <property type="entry name" value="Homeodomain-like"/>
    <property type="match status" value="2"/>
</dbReference>
<evidence type="ECO:0000259" key="4">
    <source>
        <dbReference type="PROSITE" id="PS01124"/>
    </source>
</evidence>
<dbReference type="Pfam" id="PF12833">
    <property type="entry name" value="HTH_18"/>
    <property type="match status" value="1"/>
</dbReference>
<dbReference type="GO" id="GO:0003700">
    <property type="term" value="F:DNA-binding transcription factor activity"/>
    <property type="evidence" value="ECO:0007669"/>
    <property type="project" value="InterPro"/>
</dbReference>